<proteinExistence type="predicted"/>
<dbReference type="AlphaFoldDB" id="A0A2W4S306"/>
<dbReference type="Proteomes" id="UP000249396">
    <property type="component" value="Unassembled WGS sequence"/>
</dbReference>
<accession>A0A2W4S306</accession>
<comment type="caution">
    <text evidence="1">The sequence shown here is derived from an EMBL/GenBank/DDBJ whole genome shotgun (WGS) entry which is preliminary data.</text>
</comment>
<reference evidence="1 2" key="1">
    <citation type="journal article" date="2018" name="Aquat. Microb. Ecol.">
        <title>Gammaproteobacterial methanotrophs dominate.</title>
        <authorList>
            <person name="Rissanen A.J."/>
            <person name="Saarenheimo J."/>
            <person name="Tiirola M."/>
            <person name="Peura S."/>
            <person name="Aalto S.L."/>
            <person name="Karvinen A."/>
            <person name="Nykanen H."/>
        </authorList>
    </citation>
    <scope>NUCLEOTIDE SEQUENCE [LARGE SCALE GENOMIC DNA]</scope>
    <source>
        <strain evidence="1">AMbin10</strain>
    </source>
</reference>
<gene>
    <name evidence="1" type="ORF">DM484_00185</name>
</gene>
<sequence>MRATLKLTASVAYLILAPYSVQGIAAAPSFDEFREPIIRLNSSVKPRIVSSQDREFKTKIIEASKLNVNFAGHYILSSFGCGASCVMSFALDKESGEITWLPFTVCCSESVETGVEPLAFKKDSRLLVITGSRDEQGKGIYYYEFKHGQFISVHQVER</sequence>
<dbReference type="EMBL" id="QJPH01000024">
    <property type="protein sequence ID" value="PZN87809.1"/>
    <property type="molecule type" value="Genomic_DNA"/>
</dbReference>
<protein>
    <submittedName>
        <fullName evidence="1">Uncharacterized protein</fullName>
    </submittedName>
</protein>
<evidence type="ECO:0000313" key="1">
    <source>
        <dbReference type="EMBL" id="PZN87809.1"/>
    </source>
</evidence>
<evidence type="ECO:0000313" key="2">
    <source>
        <dbReference type="Proteomes" id="UP000249396"/>
    </source>
</evidence>
<organism evidence="1 2">
    <name type="scientific">Candidatus Methylumidiphilus alinenensis</name>
    <dbReference type="NCBI Taxonomy" id="2202197"/>
    <lineage>
        <taxon>Bacteria</taxon>
        <taxon>Pseudomonadati</taxon>
        <taxon>Pseudomonadota</taxon>
        <taxon>Gammaproteobacteria</taxon>
        <taxon>Methylococcales</taxon>
        <taxon>Candidatus Methylumidiphilus</taxon>
    </lineage>
</organism>
<name>A0A2W4S306_9GAMM</name>